<accession>A0AAV7U0A4</accession>
<organism evidence="2 3">
    <name type="scientific">Pleurodeles waltl</name>
    <name type="common">Iberian ribbed newt</name>
    <dbReference type="NCBI Taxonomy" id="8319"/>
    <lineage>
        <taxon>Eukaryota</taxon>
        <taxon>Metazoa</taxon>
        <taxon>Chordata</taxon>
        <taxon>Craniata</taxon>
        <taxon>Vertebrata</taxon>
        <taxon>Euteleostomi</taxon>
        <taxon>Amphibia</taxon>
        <taxon>Batrachia</taxon>
        <taxon>Caudata</taxon>
        <taxon>Salamandroidea</taxon>
        <taxon>Salamandridae</taxon>
        <taxon>Pleurodelinae</taxon>
        <taxon>Pleurodeles</taxon>
    </lineage>
</organism>
<comment type="caution">
    <text evidence="2">The sequence shown here is derived from an EMBL/GenBank/DDBJ whole genome shotgun (WGS) entry which is preliminary data.</text>
</comment>
<evidence type="ECO:0000313" key="3">
    <source>
        <dbReference type="Proteomes" id="UP001066276"/>
    </source>
</evidence>
<reference evidence="2" key="1">
    <citation type="journal article" date="2022" name="bioRxiv">
        <title>Sequencing and chromosome-scale assembly of the giantPleurodeles waltlgenome.</title>
        <authorList>
            <person name="Brown T."/>
            <person name="Elewa A."/>
            <person name="Iarovenko S."/>
            <person name="Subramanian E."/>
            <person name="Araus A.J."/>
            <person name="Petzold A."/>
            <person name="Susuki M."/>
            <person name="Suzuki K.-i.T."/>
            <person name="Hayashi T."/>
            <person name="Toyoda A."/>
            <person name="Oliveira C."/>
            <person name="Osipova E."/>
            <person name="Leigh N.D."/>
            <person name="Simon A."/>
            <person name="Yun M.H."/>
        </authorList>
    </citation>
    <scope>NUCLEOTIDE SEQUENCE</scope>
    <source>
        <strain evidence="2">20211129_DDA</strain>
        <tissue evidence="2">Liver</tissue>
    </source>
</reference>
<feature type="region of interest" description="Disordered" evidence="1">
    <location>
        <begin position="79"/>
        <end position="101"/>
    </location>
</feature>
<protein>
    <submittedName>
        <fullName evidence="2">Uncharacterized protein</fullName>
    </submittedName>
</protein>
<keyword evidence="3" id="KW-1185">Reference proteome</keyword>
<evidence type="ECO:0000313" key="2">
    <source>
        <dbReference type="EMBL" id="KAJ1182434.1"/>
    </source>
</evidence>
<name>A0AAV7U0A4_PLEWA</name>
<evidence type="ECO:0000256" key="1">
    <source>
        <dbReference type="SAM" id="MobiDB-lite"/>
    </source>
</evidence>
<gene>
    <name evidence="2" type="ORF">NDU88_007624</name>
</gene>
<dbReference type="AlphaFoldDB" id="A0AAV7U0A4"/>
<sequence length="101" mass="11424">MHRRSDAIANGALRSRMCEMNFPKLLSDRLQLVDPPPPPGFDLPIKRGGCGVGLVRRGRELQRTVEGCLACVARRSRLPGNGRRQEENKGSWMDAWTRRQL</sequence>
<dbReference type="Proteomes" id="UP001066276">
    <property type="component" value="Chromosome 3_2"/>
</dbReference>
<dbReference type="EMBL" id="JANPWB010000006">
    <property type="protein sequence ID" value="KAJ1182434.1"/>
    <property type="molecule type" value="Genomic_DNA"/>
</dbReference>
<proteinExistence type="predicted"/>